<dbReference type="EMBL" id="WPHU01000013">
    <property type="protein sequence ID" value="MVA59134.1"/>
    <property type="molecule type" value="Genomic_DNA"/>
</dbReference>
<reference evidence="3 9" key="1">
    <citation type="submission" date="2018-08" db="EMBL/GenBank/DDBJ databases">
        <title>Genome sequencing of Agrobacterium vitis strain ICMP 10754.</title>
        <authorList>
            <person name="Visnovsky S.B."/>
            <person name="Pitman A.R."/>
        </authorList>
    </citation>
    <scope>NUCLEOTIDE SEQUENCE [LARGE SCALE GENOMIC DNA]</scope>
    <source>
        <strain evidence="3 9">ICMP 10754</strain>
    </source>
</reference>
<evidence type="ECO:0000313" key="9">
    <source>
        <dbReference type="Proteomes" id="UP000436911"/>
    </source>
</evidence>
<protein>
    <recommendedName>
        <fullName evidence="2">DUF6460 domain-containing protein</fullName>
    </recommendedName>
</protein>
<dbReference type="InterPro" id="IPR045594">
    <property type="entry name" value="DUF6460"/>
</dbReference>
<reference evidence="8 10" key="3">
    <citation type="submission" date="2019-12" db="EMBL/GenBank/DDBJ databases">
        <title>Whole-genome sequencing of Allorhizobium vitis.</title>
        <authorList>
            <person name="Gan H.M."/>
            <person name="Szegedi E."/>
            <person name="Burr T."/>
            <person name="Savka M.A."/>
        </authorList>
    </citation>
    <scope>NUCLEOTIDE SEQUENCE [LARGE SCALE GENOMIC DNA]</scope>
    <source>
        <strain evidence="6 10">CG415</strain>
        <strain evidence="5 8">CG989</strain>
    </source>
</reference>
<name>A0A120DD00_AGRVI</name>
<evidence type="ECO:0000256" key="1">
    <source>
        <dbReference type="SAM" id="Phobius"/>
    </source>
</evidence>
<evidence type="ECO:0000313" key="4">
    <source>
        <dbReference type="EMBL" id="MUP04246.1"/>
    </source>
</evidence>
<dbReference type="Proteomes" id="UP000436911">
    <property type="component" value="Unassembled WGS sequence"/>
</dbReference>
<dbReference type="EMBL" id="QUSG01000021">
    <property type="protein sequence ID" value="KAA3521845.1"/>
    <property type="molecule type" value="Genomic_DNA"/>
</dbReference>
<keyword evidence="1" id="KW-1133">Transmembrane helix</keyword>
<keyword evidence="1" id="KW-0472">Membrane</keyword>
<dbReference type="Proteomes" id="UP000440716">
    <property type="component" value="Unassembled WGS sequence"/>
</dbReference>
<comment type="caution">
    <text evidence="3">The sequence shown here is derived from an EMBL/GenBank/DDBJ whole genome shotgun (WGS) entry which is preliminary data.</text>
</comment>
<evidence type="ECO:0000313" key="5">
    <source>
        <dbReference type="EMBL" id="MUZ59509.1"/>
    </source>
</evidence>
<evidence type="ECO:0000313" key="7">
    <source>
        <dbReference type="Proteomes" id="UP000175993"/>
    </source>
</evidence>
<dbReference type="Proteomes" id="UP000175993">
    <property type="component" value="Unassembled WGS sequence"/>
</dbReference>
<sequence>MTDGVNRFLGDSIGRTIIKLLVVSVIVGFVMRIFGIYPYDIIEGIRHFVLDIWHKGFAALGQFGDYLLLGASIVIPVFILIRLLNLRK</sequence>
<accession>A0A120DD00</accession>
<gene>
    <name evidence="4" type="ORF">BBI04_005370</name>
    <name evidence="3" type="ORF">DXT89_23010</name>
    <name evidence="6" type="ORF">GOZ88_23800</name>
    <name evidence="5" type="ORF">GOZ95_18875</name>
</gene>
<dbReference type="GeneID" id="60681527"/>
<evidence type="ECO:0000313" key="3">
    <source>
        <dbReference type="EMBL" id="KAA3521845.1"/>
    </source>
</evidence>
<reference evidence="4 7" key="2">
    <citation type="submission" date="2019-11" db="EMBL/GenBank/DDBJ databases">
        <title>Whole-genome sequencing of Allorhizobium vitis.</title>
        <authorList>
            <person name="Gan H.M."/>
            <person name="Savka M.A."/>
        </authorList>
    </citation>
    <scope>NUCLEOTIDE SEQUENCE [LARGE SCALE GENOMIC DNA]</scope>
    <source>
        <strain evidence="4 7">AB4</strain>
    </source>
</reference>
<dbReference type="EMBL" id="WPHM01000011">
    <property type="protein sequence ID" value="MUZ59509.1"/>
    <property type="molecule type" value="Genomic_DNA"/>
</dbReference>
<organism evidence="3 9">
    <name type="scientific">Agrobacterium vitis</name>
    <name type="common">Rhizobium vitis</name>
    <dbReference type="NCBI Taxonomy" id="373"/>
    <lineage>
        <taxon>Bacteria</taxon>
        <taxon>Pseudomonadati</taxon>
        <taxon>Pseudomonadota</taxon>
        <taxon>Alphaproteobacteria</taxon>
        <taxon>Hyphomicrobiales</taxon>
        <taxon>Rhizobiaceae</taxon>
        <taxon>Rhizobium/Agrobacterium group</taxon>
        <taxon>Agrobacterium</taxon>
    </lineage>
</organism>
<evidence type="ECO:0000313" key="10">
    <source>
        <dbReference type="Proteomes" id="UP000440716"/>
    </source>
</evidence>
<feature type="transmembrane region" description="Helical" evidence="1">
    <location>
        <begin position="66"/>
        <end position="84"/>
    </location>
</feature>
<dbReference type="EMBL" id="MBEV02000002">
    <property type="protein sequence ID" value="MUP04246.1"/>
    <property type="molecule type" value="Genomic_DNA"/>
</dbReference>
<feature type="transmembrane region" description="Helical" evidence="1">
    <location>
        <begin position="20"/>
        <end position="39"/>
    </location>
</feature>
<evidence type="ECO:0000313" key="6">
    <source>
        <dbReference type="EMBL" id="MVA59134.1"/>
    </source>
</evidence>
<dbReference type="Pfam" id="PF20061">
    <property type="entry name" value="DUF6460"/>
    <property type="match status" value="1"/>
</dbReference>
<dbReference type="AlphaFoldDB" id="A0A120DD00"/>
<evidence type="ECO:0000259" key="2">
    <source>
        <dbReference type="Pfam" id="PF20061"/>
    </source>
</evidence>
<dbReference type="OrthoDB" id="8480887at2"/>
<feature type="domain" description="DUF6460" evidence="2">
    <location>
        <begin position="52"/>
        <end position="87"/>
    </location>
</feature>
<keyword evidence="1" id="KW-0812">Transmembrane</keyword>
<dbReference type="Proteomes" id="UP000436692">
    <property type="component" value="Unassembled WGS sequence"/>
</dbReference>
<proteinExistence type="predicted"/>
<dbReference type="RefSeq" id="WP_060716349.1">
    <property type="nucleotide sequence ID" value="NZ_CP055265.1"/>
</dbReference>
<evidence type="ECO:0000313" key="8">
    <source>
        <dbReference type="Proteomes" id="UP000436692"/>
    </source>
</evidence>